<dbReference type="SUPFAM" id="SSF55816">
    <property type="entry name" value="5'-nucleotidase (syn. UDP-sugar hydrolase), C-terminal domain"/>
    <property type="match status" value="1"/>
</dbReference>
<gene>
    <name evidence="5" type="ORF">BGE01nite_02430</name>
</gene>
<dbReference type="InterPro" id="IPR008334">
    <property type="entry name" value="5'-Nucleotdase_C"/>
</dbReference>
<dbReference type="InterPro" id="IPR013320">
    <property type="entry name" value="ConA-like_dom_sf"/>
</dbReference>
<dbReference type="Pfam" id="PF17957">
    <property type="entry name" value="Big_7"/>
    <property type="match status" value="2"/>
</dbReference>
<dbReference type="EMBL" id="BKAG01000001">
    <property type="protein sequence ID" value="GEP40952.1"/>
    <property type="molecule type" value="Genomic_DNA"/>
</dbReference>
<name>A0A512M2I6_9BACT</name>
<feature type="chain" id="PRO_5022091688" description="LTD domain-containing protein" evidence="3">
    <location>
        <begin position="23"/>
        <end position="2930"/>
    </location>
</feature>
<dbReference type="InterPro" id="IPR001322">
    <property type="entry name" value="Lamin_tail_dom"/>
</dbReference>
<feature type="domain" description="LTD" evidence="4">
    <location>
        <begin position="1097"/>
        <end position="1220"/>
    </location>
</feature>
<dbReference type="SUPFAM" id="SSF74853">
    <property type="entry name" value="Lamin A/C globular tail domain"/>
    <property type="match status" value="1"/>
</dbReference>
<dbReference type="Pfam" id="PF02872">
    <property type="entry name" value="5_nucleotid_C"/>
    <property type="match status" value="1"/>
</dbReference>
<dbReference type="Pfam" id="PF22494">
    <property type="entry name" value="choice_anch_I"/>
    <property type="match status" value="1"/>
</dbReference>
<feature type="signal peptide" evidence="3">
    <location>
        <begin position="1"/>
        <end position="22"/>
    </location>
</feature>
<evidence type="ECO:0000256" key="2">
    <source>
        <dbReference type="ARBA" id="ARBA00023157"/>
    </source>
</evidence>
<dbReference type="Gene3D" id="2.60.120.200">
    <property type="match status" value="1"/>
</dbReference>
<dbReference type="SUPFAM" id="SSF56300">
    <property type="entry name" value="Metallo-dependent phosphatases"/>
    <property type="match status" value="1"/>
</dbReference>
<dbReference type="PROSITE" id="PS51841">
    <property type="entry name" value="LTD"/>
    <property type="match status" value="2"/>
</dbReference>
<feature type="domain" description="LTD" evidence="4">
    <location>
        <begin position="787"/>
        <end position="918"/>
    </location>
</feature>
<dbReference type="OrthoDB" id="9801679at2"/>
<dbReference type="InterPro" id="IPR029052">
    <property type="entry name" value="Metallo-depent_PP-like"/>
</dbReference>
<dbReference type="PANTHER" id="PTHR46928:SF1">
    <property type="entry name" value="MESENCHYME-SPECIFIC CELL SURFACE GLYCOPROTEIN"/>
    <property type="match status" value="1"/>
</dbReference>
<keyword evidence="6" id="KW-1185">Reference proteome</keyword>
<evidence type="ECO:0000256" key="3">
    <source>
        <dbReference type="SAM" id="SignalP"/>
    </source>
</evidence>
<dbReference type="SUPFAM" id="SSF141072">
    <property type="entry name" value="CalX-like"/>
    <property type="match status" value="1"/>
</dbReference>
<dbReference type="InterPro" id="IPR036415">
    <property type="entry name" value="Lamin_tail_dom_sf"/>
</dbReference>
<dbReference type="Proteomes" id="UP000321577">
    <property type="component" value="Unassembled WGS sequence"/>
</dbReference>
<dbReference type="GO" id="GO:0016787">
    <property type="term" value="F:hydrolase activity"/>
    <property type="evidence" value="ECO:0007669"/>
    <property type="project" value="InterPro"/>
</dbReference>
<protein>
    <recommendedName>
        <fullName evidence="4">LTD domain-containing protein</fullName>
    </recommendedName>
</protein>
<dbReference type="InterPro" id="IPR013783">
    <property type="entry name" value="Ig-like_fold"/>
</dbReference>
<dbReference type="Gene3D" id="3.90.780.10">
    <property type="entry name" value="5'-Nucleotidase, C-terminal domain"/>
    <property type="match status" value="1"/>
</dbReference>
<comment type="caution">
    <text evidence="5">The sequence shown here is derived from an EMBL/GenBank/DDBJ whole genome shotgun (WGS) entry which is preliminary data.</text>
</comment>
<evidence type="ECO:0000256" key="1">
    <source>
        <dbReference type="ARBA" id="ARBA00022729"/>
    </source>
</evidence>
<dbReference type="InterPro" id="IPR036907">
    <property type="entry name" value="5'-Nucleotdase_C_sf"/>
</dbReference>
<dbReference type="Gene3D" id="3.60.21.10">
    <property type="match status" value="1"/>
</dbReference>
<dbReference type="InterPro" id="IPR006558">
    <property type="entry name" value="LamG-like"/>
</dbReference>
<dbReference type="RefSeq" id="WP_146848420.1">
    <property type="nucleotide sequence ID" value="NZ_BKAG01000001.1"/>
</dbReference>
<dbReference type="Pfam" id="PF00932">
    <property type="entry name" value="LTD"/>
    <property type="match status" value="2"/>
</dbReference>
<dbReference type="Pfam" id="PF13385">
    <property type="entry name" value="Laminin_G_3"/>
    <property type="match status" value="1"/>
</dbReference>
<dbReference type="InterPro" id="IPR052956">
    <property type="entry name" value="Mesenchyme-surface_protein"/>
</dbReference>
<dbReference type="NCBIfam" id="NF038117">
    <property type="entry name" value="choice_anch_I"/>
    <property type="match status" value="1"/>
</dbReference>
<dbReference type="SUPFAM" id="SSF49899">
    <property type="entry name" value="Concanavalin A-like lectins/glucanases"/>
    <property type="match status" value="1"/>
</dbReference>
<dbReference type="InterPro" id="IPR011044">
    <property type="entry name" value="Quino_amine_DH_bsu"/>
</dbReference>
<reference evidence="5 6" key="1">
    <citation type="submission" date="2019-07" db="EMBL/GenBank/DDBJ databases">
        <title>Whole genome shotgun sequence of Brevifollis gellanilyticus NBRC 108608.</title>
        <authorList>
            <person name="Hosoyama A."/>
            <person name="Uohara A."/>
            <person name="Ohji S."/>
            <person name="Ichikawa N."/>
        </authorList>
    </citation>
    <scope>NUCLEOTIDE SEQUENCE [LARGE SCALE GENOMIC DNA]</scope>
    <source>
        <strain evidence="5 6">NBRC 108608</strain>
    </source>
</reference>
<keyword evidence="2" id="KW-1015">Disulfide bond</keyword>
<evidence type="ECO:0000313" key="6">
    <source>
        <dbReference type="Proteomes" id="UP000321577"/>
    </source>
</evidence>
<evidence type="ECO:0000259" key="4">
    <source>
        <dbReference type="PROSITE" id="PS51841"/>
    </source>
</evidence>
<keyword evidence="1 3" id="KW-0732">Signal</keyword>
<dbReference type="InterPro" id="IPR055188">
    <property type="entry name" value="Choice_anch_I"/>
</dbReference>
<evidence type="ECO:0000313" key="5">
    <source>
        <dbReference type="EMBL" id="GEP40952.1"/>
    </source>
</evidence>
<dbReference type="SMART" id="SM00560">
    <property type="entry name" value="LamGL"/>
    <property type="match status" value="1"/>
</dbReference>
<dbReference type="Gene3D" id="2.60.40.10">
    <property type="entry name" value="Immunoglobulins"/>
    <property type="match status" value="2"/>
</dbReference>
<proteinExistence type="predicted"/>
<dbReference type="SUPFAM" id="SSF50969">
    <property type="entry name" value="YVTN repeat-like/Quinoprotein amine dehydrogenase"/>
    <property type="match status" value="1"/>
</dbReference>
<dbReference type="InterPro" id="IPR038081">
    <property type="entry name" value="CalX-like_sf"/>
</dbReference>
<sequence length="2930" mass="301935">MMKLRSLPLALLSLAAPWLASAQTTQVGTILAKQNDALNNATSVVLTRSVGSSDFVTALGGNRGDFDVTFGNAEDLNTGVMVTCVSENVRDNTAFGDTIGRFIGTSCMDISGLRYFIPVNDSPRLGEVNVNVAAGFFPYNRWLGGFARNAAGTNGGVTDQLRSSPGIVLGTQFRTLGSGVFLLNLKSLGDYTAQNGVLLVTHGKNEANYATSRANTDGTFNMFVRDNAATGAANEQDPVAFVYLPTSALNTDGLVALGRVKSNATTAVVAGPVTITKGGTGQWYIKVTGHNPDTGTLMVSPEGGGANNFDNVVTYQWDPANSRYVVESRDIVDDTALPALQNGAATEDMFSFAFFRALKAPTVTITSPVNGDAPVAPASFTVSATAADADGIVSKVEFLLNGVVVATDTEAPYELPQNALQAGTYRYIARVTDDNGMAVSSTPVQITVNIDPAAPIANSALWFDGVNDYVTLGAAPELRVAAPPANGFTLECWFRKEGEGVLAAGAGNMLPLISKGRDQAENSNVDYNYVLGLTAGGLLKAQFEAFAGTGITAGADFSATATHAPVTDNLWHHAAVTYITAQGAWAFYLDGVPAGTASSTIGALPRHDSIMPVGIGTALNSTGVPQGAFPGVIDEVRIWNYARSATDILSQRDAVVLDAGGLVGRLGLDEGRGLQTSSSAGRQTKGTLINGPVWVPGAPLTKQAPQVALTQPLAGDRFLPGTNVFLAATAAAATGSTIAKVEFFDGITKLGEAVAAPFVFDWAGAATGAHSLTAVVTDSAGLITTSEAVSIQVAVAPTLIISEVQSSQSLTAPVGTADFWELTNVGATPVSLAGYRWDDSRRSYSAAASWAAPAGATIAAGESVIFTKADPTAFRNWWGIAPTVQVFQSVGSPELDANDSITLFNNTGTAVTTLSYAQAGFNRVDGLSSLGGHAGESAGGPAFSSLVWEAASGVVHPRYTFSGTGVHGGTTAVTGTDVGSPGHGGGAIAEPTFALSLAIAPKLFSESAVNPAAIGTLIRSGDATAALEVHLFSSDVTEVSVPVTVTIPATQTSVSFDVTALNDFFVDGAQRVQVSATAPAAIPARQDLIVLDDSDLPPPDLRVTEIQSAQSSGAPAGAADYWEVTNFTTKEVSLEGFTWDDSRRDVVAAQAWKLPAGASLAAGESAVLTTADPAAFRAWWGLTSQVKVFQTTGAPSLDADDSITLYTNNGVEVFTFSYAAGAFLRPFNLASLGGHAGLSAAATNDFIALVYDPASAVGAPRYLAANAFRLGGRAAVVGADVGSPGVLNGAATVPPARTIVTRAPLQFSHVSTVALAGSEISAYDPASKRMFVTSSSGLQILAMNDPVFPAQLPIINFTQAPFSLNSTDITSVAVRNGVVAVAVPDLVKDQPGKVVFLNAADGALLSIVTVGVLPDMITFSPSGTKVLTANEGEMQNAGADTAPGSVSIIDVISGFAAPVVTTVGFTAFDVQAATLKAQGVRIFENPPGSGILRAPSLDFEPEYIAVSPDSLTAMVTLQEANAVAILDLTTKAFTSIVPLGEKDFSTLLADFSDRDNAAGTAGITNLTTGNPVFGLYMPDAIAAFQANGQTYYVTANEGDDRNDFQQESIQVGNAAYVLDPTVFPNAADLKANGKLGRLAASNSAGLRGDIDNDGDVDRILAYGGRSISILNSAGVRVYDSADLIERMAASIGGSNFDDGRSDNKGPEPEGVVIGQVEGRTYAFAGLERSHGVMVFDVTDPLHVTRAGFVAVPGDMNPEGLTFITAAQSPNGQPMIAVTNEASNTVSFFNVSRYTLQLLHFSDAQGGLISTQSAPNLAAMVDTFEDDYANTLIVSGGDSFVPGPFMSAGTAPQLSALSAVGVTAPGRPDFAIHNLIGVEASAIGHHEWDLGSTVFANAIRPEGAWTGAKFPLLALNLDFTADTELSALATNVPLNANATAVPDAATLKGRLVPVSVVVKGGQKIGLVGVTTQLLASLTMLEGTTVNGGNTVNLDLLAGQIQPYVNELLAEGINKIVLLSHLGNLASENALAAKVAGVDVIVAAGSNTRLGDGDDVAANFAGHAASFAGTYPVRAVNKDGKPLLIVNTDSEYTYLGRLVVDFDVNGDVITDSLTEHEYESGAYASTAANVAAAWGVAETSLATTAFATSTKGGQVKAVTNALQAQIAAKDKIVYGYSAVYLEGAAPWVRSQESNLGNLTADAGQQALRTIVGGSVPIVSLRHAGSITGQIGAVTGSGNSVQKSAPLANPSLSKAVGAISQLDIENALRGNQRLMVFDTTPAGLKAILEHGVAQGVSQDRFPQIGGVQFAWDPSLAPGSRILSIALLNEDGVTVTPVYKLGGLGTGLIPGAPAQIRVVTLNALANGAAGYPMKAHGENFRYLLADGTLGPVLADEGLDFTVSPQLPVNGLGEQDALAAYLLQKHGSLALAYRAAEVAEALDTRIQNLSKRGDTVPPVTGQDSDGDGFTDLEELILGASRDSVLRVGDKVDLNLNVFASGTQTLKLVGKLPAGLKFDPVTNRLSGIISGNAALYDLQLVVMEGTEPVKAINLQFDVEAFPVRLLAGYEALLEDASGRPQGIVRINLTRPNLWTGSLDIIGQARISGTGSYELTPGRPRAELRMTFKGKTPAPDVVVSVNVSTESALLSGTYTAGTSAGSLRGFRLANMGSSPPTTRKLNLVWDAGEQDGIAYPAGFGWAKGSVSNVGAIAFKGQLGDGQAITLAAYMGVTGQSILWNQPYANKTGSYFGGVIVLPDVGQPETTVEQLLPGCTWNKAADAKELSYDAGFAAPLQVTSIVAPLPLEAVKTSTDLATALGLTASTLQVEIEGAGLSNGPEAAFLLPTAFGLDSKFALTLSAPASGSAAWTGTVAKADEGFSGTLTLPATGEILAGKTAVSGVLLRGLPNGSVGAGCIRVPVTGKKGQFRTSSLLLEK</sequence>
<organism evidence="5 6">
    <name type="scientific">Brevifollis gellanilyticus</name>
    <dbReference type="NCBI Taxonomy" id="748831"/>
    <lineage>
        <taxon>Bacteria</taxon>
        <taxon>Pseudomonadati</taxon>
        <taxon>Verrucomicrobiota</taxon>
        <taxon>Verrucomicrobiia</taxon>
        <taxon>Verrucomicrobiales</taxon>
        <taxon>Verrucomicrobiaceae</taxon>
    </lineage>
</organism>
<dbReference type="GO" id="GO:0009166">
    <property type="term" value="P:nucleotide catabolic process"/>
    <property type="evidence" value="ECO:0007669"/>
    <property type="project" value="InterPro"/>
</dbReference>
<dbReference type="PANTHER" id="PTHR46928">
    <property type="entry name" value="MESENCHYME-SPECIFIC CELL SURFACE GLYCOPROTEIN"/>
    <property type="match status" value="1"/>
</dbReference>
<accession>A0A512M2I6</accession>